<gene>
    <name evidence="1" type="ORF">LYSCAS_26990</name>
</gene>
<dbReference type="Proteomes" id="UP000681317">
    <property type="component" value="Chromosome"/>
</dbReference>
<name>A0ABM7Q8A7_9GAMM</name>
<keyword evidence="2" id="KW-1185">Reference proteome</keyword>
<evidence type="ECO:0000313" key="1">
    <source>
        <dbReference type="EMBL" id="BCT93675.1"/>
    </source>
</evidence>
<sequence length="92" mass="10139">MPEAEQDLEKRLLAAALYELRVQLSGHLGEDDTPAGAAARFAYTFHNQALAVLSGERIDVHAALDALDQWEPIFGEKYLSHFRRTVLSGDGS</sequence>
<evidence type="ECO:0000313" key="2">
    <source>
        <dbReference type="Proteomes" id="UP000681317"/>
    </source>
</evidence>
<reference evidence="1 2" key="1">
    <citation type="submission" date="2021-03" db="EMBL/GenBank/DDBJ databases">
        <title>Complete Genome Sequences of Two Lysobacter Strains Isolated from Sea Water (Lysobacter caseinilyticus) and Soil (Lysobacter helvus) in South Korea.</title>
        <authorList>
            <person name="Watanabe Y."/>
            <person name="Arakawa K."/>
        </authorList>
    </citation>
    <scope>NUCLEOTIDE SEQUENCE [LARGE SCALE GENOMIC DNA]</scope>
    <source>
        <strain evidence="1 2">KVB24</strain>
    </source>
</reference>
<protein>
    <submittedName>
        <fullName evidence="1">Uncharacterized protein</fullName>
    </submittedName>
</protein>
<dbReference type="RefSeq" id="WP_213434591.1">
    <property type="nucleotide sequence ID" value="NZ_AP024545.1"/>
</dbReference>
<dbReference type="EMBL" id="AP024545">
    <property type="protein sequence ID" value="BCT93675.1"/>
    <property type="molecule type" value="Genomic_DNA"/>
</dbReference>
<organism evidence="1 2">
    <name type="scientific">Noviluteimonas caseinilytica</name>
    <dbReference type="NCBI Taxonomy" id="2675101"/>
    <lineage>
        <taxon>Bacteria</taxon>
        <taxon>Pseudomonadati</taxon>
        <taxon>Pseudomonadota</taxon>
        <taxon>Gammaproteobacteria</taxon>
        <taxon>Lysobacterales</taxon>
        <taxon>Lysobacteraceae</taxon>
        <taxon>Noviluteimonas</taxon>
    </lineage>
</organism>
<accession>A0ABM7Q8A7</accession>
<proteinExistence type="predicted"/>